<organism evidence="5 6">
    <name type="scientific">Ectobacillus ponti</name>
    <dbReference type="NCBI Taxonomy" id="2961894"/>
    <lineage>
        <taxon>Bacteria</taxon>
        <taxon>Bacillati</taxon>
        <taxon>Bacillota</taxon>
        <taxon>Bacilli</taxon>
        <taxon>Bacillales</taxon>
        <taxon>Bacillaceae</taxon>
        <taxon>Ectobacillus</taxon>
    </lineage>
</organism>
<keyword evidence="1" id="KW-0805">Transcription regulation</keyword>
<dbReference type="GO" id="GO:0003700">
    <property type="term" value="F:DNA-binding transcription factor activity"/>
    <property type="evidence" value="ECO:0007669"/>
    <property type="project" value="InterPro"/>
</dbReference>
<dbReference type="SUPFAM" id="SSF46785">
    <property type="entry name" value="Winged helix' DNA-binding domain"/>
    <property type="match status" value="1"/>
</dbReference>
<dbReference type="Pfam" id="PF12802">
    <property type="entry name" value="MarR_2"/>
    <property type="match status" value="1"/>
</dbReference>
<dbReference type="InterPro" id="IPR036388">
    <property type="entry name" value="WH-like_DNA-bd_sf"/>
</dbReference>
<name>A0AA41X863_9BACI</name>
<comment type="caution">
    <text evidence="5">The sequence shown here is derived from an EMBL/GenBank/DDBJ whole genome shotgun (WGS) entry which is preliminary data.</text>
</comment>
<dbReference type="PROSITE" id="PS50995">
    <property type="entry name" value="HTH_MARR_2"/>
    <property type="match status" value="1"/>
</dbReference>
<sequence length="142" mass="16427">MDKTALFFQCLSFTSSVHRVTHELTQPAKPASITQVQYDMLMHIAVNQPVTVSELSDCQHMSLPNTSRELRKLSEKSLIEKVSDEEDKRRQHIRLSNEGQALMNEVLMHMQAGFQERLRQTSEEDVEEISRALGMLQTKMFY</sequence>
<dbReference type="SMART" id="SM00347">
    <property type="entry name" value="HTH_MARR"/>
    <property type="match status" value="1"/>
</dbReference>
<dbReference type="GO" id="GO:0003677">
    <property type="term" value="F:DNA binding"/>
    <property type="evidence" value="ECO:0007669"/>
    <property type="project" value="UniProtKB-KW"/>
</dbReference>
<keyword evidence="2" id="KW-0238">DNA-binding</keyword>
<dbReference type="EMBL" id="JANCLT010000013">
    <property type="protein sequence ID" value="MCP8970671.1"/>
    <property type="molecule type" value="Genomic_DNA"/>
</dbReference>
<keyword evidence="6" id="KW-1185">Reference proteome</keyword>
<accession>A0AA41X863</accession>
<dbReference type="InterPro" id="IPR000835">
    <property type="entry name" value="HTH_MarR-typ"/>
</dbReference>
<evidence type="ECO:0000256" key="1">
    <source>
        <dbReference type="ARBA" id="ARBA00023015"/>
    </source>
</evidence>
<dbReference type="PANTHER" id="PTHR42756:SF1">
    <property type="entry name" value="TRANSCRIPTIONAL REPRESSOR OF EMRAB OPERON"/>
    <property type="match status" value="1"/>
</dbReference>
<evidence type="ECO:0000256" key="2">
    <source>
        <dbReference type="ARBA" id="ARBA00023125"/>
    </source>
</evidence>
<dbReference type="PANTHER" id="PTHR42756">
    <property type="entry name" value="TRANSCRIPTIONAL REGULATOR, MARR"/>
    <property type="match status" value="1"/>
</dbReference>
<gene>
    <name evidence="5" type="ORF">NK662_19320</name>
</gene>
<evidence type="ECO:0000313" key="5">
    <source>
        <dbReference type="EMBL" id="MCP8970671.1"/>
    </source>
</evidence>
<dbReference type="Gene3D" id="1.10.10.10">
    <property type="entry name" value="Winged helix-like DNA-binding domain superfamily/Winged helix DNA-binding domain"/>
    <property type="match status" value="1"/>
</dbReference>
<keyword evidence="3" id="KW-0804">Transcription</keyword>
<feature type="domain" description="HTH marR-type" evidence="4">
    <location>
        <begin position="1"/>
        <end position="138"/>
    </location>
</feature>
<dbReference type="PRINTS" id="PR00598">
    <property type="entry name" value="HTHMARR"/>
</dbReference>
<protein>
    <submittedName>
        <fullName evidence="5">MarR family winged helix-turn-helix transcriptional regulator</fullName>
    </submittedName>
</protein>
<evidence type="ECO:0000259" key="4">
    <source>
        <dbReference type="PROSITE" id="PS50995"/>
    </source>
</evidence>
<evidence type="ECO:0000313" key="6">
    <source>
        <dbReference type="Proteomes" id="UP001156102"/>
    </source>
</evidence>
<dbReference type="AlphaFoldDB" id="A0AA41X863"/>
<reference evidence="5" key="1">
    <citation type="submission" date="2022-07" db="EMBL/GenBank/DDBJ databases">
        <authorList>
            <person name="Li W.-J."/>
            <person name="Deng Q.-Q."/>
        </authorList>
    </citation>
    <scope>NUCLEOTIDE SEQUENCE</scope>
    <source>
        <strain evidence="5">SYSU M60031</strain>
    </source>
</reference>
<dbReference type="RefSeq" id="WP_254760596.1">
    <property type="nucleotide sequence ID" value="NZ_JANCLT010000013.1"/>
</dbReference>
<dbReference type="Proteomes" id="UP001156102">
    <property type="component" value="Unassembled WGS sequence"/>
</dbReference>
<proteinExistence type="predicted"/>
<dbReference type="InterPro" id="IPR036390">
    <property type="entry name" value="WH_DNA-bd_sf"/>
</dbReference>
<evidence type="ECO:0000256" key="3">
    <source>
        <dbReference type="ARBA" id="ARBA00023163"/>
    </source>
</evidence>